<accession>A0A2S6NLP6</accession>
<dbReference type="PROSITE" id="PS50109">
    <property type="entry name" value="HIS_KIN"/>
    <property type="match status" value="1"/>
</dbReference>
<dbReference type="Gene3D" id="3.30.565.10">
    <property type="entry name" value="Histidine kinase-like ATPase, C-terminal domain"/>
    <property type="match status" value="1"/>
</dbReference>
<evidence type="ECO:0000256" key="6">
    <source>
        <dbReference type="ARBA" id="ARBA00022692"/>
    </source>
</evidence>
<comment type="caution">
    <text evidence="14">The sequence shown here is derived from an EMBL/GenBank/DDBJ whole genome shotgun (WGS) entry which is preliminary data.</text>
</comment>
<dbReference type="Pfam" id="PF00672">
    <property type="entry name" value="HAMP"/>
    <property type="match status" value="1"/>
</dbReference>
<dbReference type="GO" id="GO:0005886">
    <property type="term" value="C:plasma membrane"/>
    <property type="evidence" value="ECO:0007669"/>
    <property type="project" value="TreeGrafter"/>
</dbReference>
<keyword evidence="5" id="KW-0808">Transferase</keyword>
<evidence type="ECO:0000256" key="5">
    <source>
        <dbReference type="ARBA" id="ARBA00022679"/>
    </source>
</evidence>
<keyword evidence="6 11" id="KW-0812">Transmembrane</keyword>
<evidence type="ECO:0000259" key="12">
    <source>
        <dbReference type="PROSITE" id="PS50109"/>
    </source>
</evidence>
<dbReference type="PRINTS" id="PR00344">
    <property type="entry name" value="BCTRLSENSOR"/>
</dbReference>
<dbReference type="InterPro" id="IPR004358">
    <property type="entry name" value="Sig_transdc_His_kin-like_C"/>
</dbReference>
<name>A0A2S6NLP6_RHOGL</name>
<evidence type="ECO:0000256" key="11">
    <source>
        <dbReference type="SAM" id="Phobius"/>
    </source>
</evidence>
<comment type="catalytic activity">
    <reaction evidence="1">
        <text>ATP + protein L-histidine = ADP + protein N-phospho-L-histidine.</text>
        <dbReference type="EC" id="2.7.13.3"/>
    </reaction>
</comment>
<dbReference type="PROSITE" id="PS50885">
    <property type="entry name" value="HAMP"/>
    <property type="match status" value="1"/>
</dbReference>
<dbReference type="SUPFAM" id="SSF158472">
    <property type="entry name" value="HAMP domain-like"/>
    <property type="match status" value="1"/>
</dbReference>
<dbReference type="CDD" id="cd06225">
    <property type="entry name" value="HAMP"/>
    <property type="match status" value="1"/>
</dbReference>
<evidence type="ECO:0000256" key="9">
    <source>
        <dbReference type="ARBA" id="ARBA00023012"/>
    </source>
</evidence>
<keyword evidence="7 14" id="KW-0418">Kinase</keyword>
<feature type="domain" description="Histidine kinase" evidence="12">
    <location>
        <begin position="241"/>
        <end position="453"/>
    </location>
</feature>
<evidence type="ECO:0000256" key="2">
    <source>
        <dbReference type="ARBA" id="ARBA00004370"/>
    </source>
</evidence>
<dbReference type="InterPro" id="IPR050428">
    <property type="entry name" value="TCS_sensor_his_kinase"/>
</dbReference>
<keyword evidence="10 11" id="KW-0472">Membrane</keyword>
<comment type="subcellular location">
    <subcellularLocation>
        <location evidence="2">Membrane</location>
    </subcellularLocation>
</comment>
<reference evidence="14 15" key="1">
    <citation type="journal article" date="2018" name="Arch. Microbiol.">
        <title>New insights into the metabolic potential of the phototrophic purple bacterium Rhodopila globiformis DSM 161(T) from its draft genome sequence and evidence for a vanadium-dependent nitrogenase.</title>
        <authorList>
            <person name="Imhoff J.F."/>
            <person name="Rahn T."/>
            <person name="Kunzel S."/>
            <person name="Neulinger S.C."/>
        </authorList>
    </citation>
    <scope>NUCLEOTIDE SEQUENCE [LARGE SCALE GENOMIC DNA]</scope>
    <source>
        <strain evidence="14 15">DSM 161</strain>
    </source>
</reference>
<sequence>MIDRGLFRSAGFRFGAIYALLLAISATGLALFLWWATAGLLERQTQAAINADAQGLSERWAEGGLSALIVTIEDRLAQNVDDDAIYFLADRNMRRVAGNLERWPSNVTTQGPLYELQVMRAGLRSLANVQRYDLPGGFHLLIGRDVQVRAQLRGLLTDAMLWALLVVMLMATAGALVVRNLFRRTIANISATTAAIARGDLTKRVTVAGRGDEFDQVAEVINDMLDRISRLMDGVRQVSNAIAHDLRTPITRARTRLEDALLHADTPEAMRAAIERATADLDGIVAIFQALLRIAEIEAGSRRSAFTRIDIVPLLAEVEDLYGALAEEHGISLVARTPAEAPAYGDKALIQQAVANLLDNAVKFSPQGGTVRLTATVGATVNITVSDQGPGIPPEERAKATDRFYRGESARSTPGSGLGLSLVAAVAHLHGGELRLEDNHPGLRAVLVMPTPEEAEPRPAALQPNHDFIC</sequence>
<evidence type="ECO:0000313" key="14">
    <source>
        <dbReference type="EMBL" id="PPQ36463.1"/>
    </source>
</evidence>
<dbReference type="SMART" id="SM00388">
    <property type="entry name" value="HisKA"/>
    <property type="match status" value="1"/>
</dbReference>
<dbReference type="SUPFAM" id="SSF55874">
    <property type="entry name" value="ATPase domain of HSP90 chaperone/DNA topoisomerase II/histidine kinase"/>
    <property type="match status" value="1"/>
</dbReference>
<dbReference type="InterPro" id="IPR003594">
    <property type="entry name" value="HATPase_dom"/>
</dbReference>
<feature type="transmembrane region" description="Helical" evidence="11">
    <location>
        <begin position="12"/>
        <end position="36"/>
    </location>
</feature>
<dbReference type="SMART" id="SM00304">
    <property type="entry name" value="HAMP"/>
    <property type="match status" value="1"/>
</dbReference>
<keyword evidence="15" id="KW-1185">Reference proteome</keyword>
<dbReference type="EMBL" id="NHRY01000057">
    <property type="protein sequence ID" value="PPQ36463.1"/>
    <property type="molecule type" value="Genomic_DNA"/>
</dbReference>
<evidence type="ECO:0000313" key="15">
    <source>
        <dbReference type="Proteomes" id="UP000239724"/>
    </source>
</evidence>
<dbReference type="CDD" id="cd00082">
    <property type="entry name" value="HisKA"/>
    <property type="match status" value="1"/>
</dbReference>
<dbReference type="SUPFAM" id="SSF47384">
    <property type="entry name" value="Homodimeric domain of signal transducing histidine kinase"/>
    <property type="match status" value="1"/>
</dbReference>
<dbReference type="EC" id="2.7.13.3" evidence="3"/>
<dbReference type="PANTHER" id="PTHR45436:SF8">
    <property type="entry name" value="HISTIDINE KINASE"/>
    <property type="match status" value="1"/>
</dbReference>
<dbReference type="InterPro" id="IPR003661">
    <property type="entry name" value="HisK_dim/P_dom"/>
</dbReference>
<evidence type="ECO:0000256" key="8">
    <source>
        <dbReference type="ARBA" id="ARBA00022989"/>
    </source>
</evidence>
<evidence type="ECO:0000256" key="1">
    <source>
        <dbReference type="ARBA" id="ARBA00000085"/>
    </source>
</evidence>
<evidence type="ECO:0000256" key="3">
    <source>
        <dbReference type="ARBA" id="ARBA00012438"/>
    </source>
</evidence>
<dbReference type="Proteomes" id="UP000239724">
    <property type="component" value="Unassembled WGS sequence"/>
</dbReference>
<evidence type="ECO:0000256" key="7">
    <source>
        <dbReference type="ARBA" id="ARBA00022777"/>
    </source>
</evidence>
<keyword evidence="9" id="KW-0902">Two-component regulatory system</keyword>
<dbReference type="InterPro" id="IPR036890">
    <property type="entry name" value="HATPase_C_sf"/>
</dbReference>
<keyword evidence="8 11" id="KW-1133">Transmembrane helix</keyword>
<dbReference type="InterPro" id="IPR003660">
    <property type="entry name" value="HAMP_dom"/>
</dbReference>
<dbReference type="RefSeq" id="WP_104517743.1">
    <property type="nucleotide sequence ID" value="NZ_NHRY01000057.1"/>
</dbReference>
<organism evidence="14 15">
    <name type="scientific">Rhodopila globiformis</name>
    <name type="common">Rhodopseudomonas globiformis</name>
    <dbReference type="NCBI Taxonomy" id="1071"/>
    <lineage>
        <taxon>Bacteria</taxon>
        <taxon>Pseudomonadati</taxon>
        <taxon>Pseudomonadota</taxon>
        <taxon>Alphaproteobacteria</taxon>
        <taxon>Acetobacterales</taxon>
        <taxon>Acetobacteraceae</taxon>
        <taxon>Rhodopila</taxon>
    </lineage>
</organism>
<dbReference type="PANTHER" id="PTHR45436">
    <property type="entry name" value="SENSOR HISTIDINE KINASE YKOH"/>
    <property type="match status" value="1"/>
</dbReference>
<keyword evidence="4" id="KW-0597">Phosphoprotein</keyword>
<evidence type="ECO:0000256" key="10">
    <source>
        <dbReference type="ARBA" id="ARBA00023136"/>
    </source>
</evidence>
<feature type="domain" description="HAMP" evidence="13">
    <location>
        <begin position="180"/>
        <end position="233"/>
    </location>
</feature>
<evidence type="ECO:0000256" key="4">
    <source>
        <dbReference type="ARBA" id="ARBA00022553"/>
    </source>
</evidence>
<dbReference type="InterPro" id="IPR036097">
    <property type="entry name" value="HisK_dim/P_sf"/>
</dbReference>
<dbReference type="AlphaFoldDB" id="A0A2S6NLP6"/>
<dbReference type="GO" id="GO:0000155">
    <property type="term" value="F:phosphorelay sensor kinase activity"/>
    <property type="evidence" value="ECO:0007669"/>
    <property type="project" value="InterPro"/>
</dbReference>
<dbReference type="Pfam" id="PF02518">
    <property type="entry name" value="HATPase_c"/>
    <property type="match status" value="1"/>
</dbReference>
<protein>
    <recommendedName>
        <fullName evidence="3">histidine kinase</fullName>
        <ecNumber evidence="3">2.7.13.3</ecNumber>
    </recommendedName>
</protein>
<dbReference type="InterPro" id="IPR005467">
    <property type="entry name" value="His_kinase_dom"/>
</dbReference>
<proteinExistence type="predicted"/>
<dbReference type="Gene3D" id="6.10.340.10">
    <property type="match status" value="1"/>
</dbReference>
<dbReference type="SMART" id="SM00387">
    <property type="entry name" value="HATPase_c"/>
    <property type="match status" value="1"/>
</dbReference>
<evidence type="ECO:0000259" key="13">
    <source>
        <dbReference type="PROSITE" id="PS50885"/>
    </source>
</evidence>
<gene>
    <name evidence="14" type="ORF">CCS01_04965</name>
</gene>
<dbReference type="OrthoDB" id="9815202at2"/>
<feature type="transmembrane region" description="Helical" evidence="11">
    <location>
        <begin position="159"/>
        <end position="178"/>
    </location>
</feature>